<dbReference type="InterPro" id="IPR018905">
    <property type="entry name" value="A-galactase_NEW3"/>
</dbReference>
<evidence type="ECO:0000313" key="3">
    <source>
        <dbReference type="EMBL" id="MBZ2197184.1"/>
    </source>
</evidence>
<dbReference type="InterPro" id="IPR013783">
    <property type="entry name" value="Ig-like_fold"/>
</dbReference>
<dbReference type="Proteomes" id="UP000826651">
    <property type="component" value="Unassembled WGS sequence"/>
</dbReference>
<keyword evidence="4" id="KW-1185">Reference proteome</keyword>
<feature type="domain" description="Golvesin/Xly CBD-like" evidence="2">
    <location>
        <begin position="1439"/>
        <end position="1544"/>
    </location>
</feature>
<feature type="domain" description="Golvesin/Xly CBD-like" evidence="2">
    <location>
        <begin position="1208"/>
        <end position="1314"/>
    </location>
</feature>
<dbReference type="Gene3D" id="2.60.40.10">
    <property type="entry name" value="Immunoglobulins"/>
    <property type="match status" value="1"/>
</dbReference>
<dbReference type="PROSITE" id="PS51318">
    <property type="entry name" value="TAT"/>
    <property type="match status" value="1"/>
</dbReference>
<evidence type="ECO:0000313" key="4">
    <source>
        <dbReference type="Proteomes" id="UP000826651"/>
    </source>
</evidence>
<comment type="caution">
    <text evidence="3">The sequence shown here is derived from an EMBL/GenBank/DDBJ whole genome shotgun (WGS) entry which is preliminary data.</text>
</comment>
<dbReference type="InterPro" id="IPR033803">
    <property type="entry name" value="CBD-like_Golvesin-Xly"/>
</dbReference>
<dbReference type="Pfam" id="PF10633">
    <property type="entry name" value="NPCBM_assoc"/>
    <property type="match status" value="2"/>
</dbReference>
<evidence type="ECO:0000259" key="2">
    <source>
        <dbReference type="Pfam" id="PF25275"/>
    </source>
</evidence>
<dbReference type="InterPro" id="IPR006311">
    <property type="entry name" value="TAT_signal"/>
</dbReference>
<gene>
    <name evidence="3" type="ORF">KCQ71_13545</name>
</gene>
<sequence length="1569" mass="168597">MNEHTNGPFQTTRRQAIGLLIGAGVLPALTNVGFAGAAQADPLPRLPLTAPLRGVDKPNLSFEELTTISGRNHRITFHRATWDGPDGGRVGAIVRDTQVRSGSTWLTASGESARFDEQWVVVAGDPTFLGGGNYYPSGTPHWLAAESVNQIGDTVVELTAGVDDVLDLTIRWDVSGSLPQVQWSLTVHADDGYVVGYQANAVTDEDDVTEVLCGSQQHARVIGSATAIKAWELFAPMALVSYEVDGVTLTTGVSIPADVLEFEHERFIGPEDQPFAMSLRNESKQVQAVAYAPPGGLRSALTAGQSVGYAFGVVISAAPLYETQTALSRAEYGFDRYRRNIYDTSLTDTVHNIMDLVAIEPDGDDSVDFIPSVSGWWNRDKGFANIEADQNVRTSVASVLLSANLLASRPEAAGDFWQRRARPLLEHIISRRDIGHTPKAGFHNYSPLGGWVGDANTIVPVWDLLQGRSAGVHAIALETIWRKYQFQGRTPMNIPLSAYLFSGDEAWLAQAVEVGKWYARHNIDTPYTVNQGTSAFGYTYVKAWLELFVLYELTGDSELLAAAHREAKRYMGLFEVRPVPETTITSPVGEPIDDMYYKWEVSDGIPTYPRELPITEENVPAWMASTTGLTFEQLSTYLKTPGGGFTLNPIWAPFLLRLAQVTGDDFIRDMAHNMVVGRFTNYPGYYNRQFVTAPMRPEYPIEGPPGTSSIYFHHAPAQLGLAMDYLISEHESRSEGQITFPSAFECVFVYFRYRTYGHTPGSFYGDDGVWPYFPKGIVEVTNPQLNWLTAVSADAFYLSLTSESARVENAQVTFDQELTGIDPGRTYEVEIRMDNGAPRSGRIVRGRLQARVAAHGITTVKIPGAGALQPWQQLQETPDRAAVSYHFDDFDNSGGTTGDRVYGITLPRPDRSGYDVYIQSSAADGTGVRLDYRVAGGDWVQAPEKVYPYEWTIGVDDLTATFDYRVTVAGVARPDRSLYLPATVTGALPAGQTVGGDLLLRPSTTPSDPVTVTARIRNTSGATATGIEVRVYAQTGWTLEPESPAPTELADGEVADATFIVTPTAGATPRSYPVTGRVLFNGTGNQVLTPGAVTVFAATDVIECVSDRRALPGPGASATISLTLMNRGPIARTGTATLGLPSGWTAEPAAADWSIEARSLAELTFTVTATNAPPGSGGSVTVNPGAGMAATSIAYTVGDPNDVIIGPDAQGYSEVGNWLASSLAGPDGSKSRYSPESQYGGQAIWTPTIATAGTYDVSIWYPTNNQTSEDVLIEVTSPTGADTHHINQQELAGQWRLIGSYDLAPGEPASVVMTAISGLYTRAHSARFRLQGAPNPPGVEVTGAPAHVDPATGADLTVTVTGSDTDFTGEAVVQLPDGWVVDPPSAPVEVAQGESVELTFAVQPPADAPTDTAFEGSVVVADATESFAAVIGAPPDPLILDNHSPEYSEEGTWTSSSLAGWDGRASRWAHGSNGARTGNWAPALAEGGRYLVSVWYGTDANTTRAATYDVVQSGGTSATVRIDQQERANSWRTIGAFDLDPATAHVRLRCEMAGHHRLNGVMFTPVVAL</sequence>
<reference evidence="3 4" key="1">
    <citation type="submission" date="2021-04" db="EMBL/GenBank/DDBJ databases">
        <title>Ruania sp. nov., isolated from sandy soil of mangrove forest.</title>
        <authorList>
            <person name="Ge X."/>
            <person name="Huang R."/>
            <person name="Liu W."/>
        </authorList>
    </citation>
    <scope>NUCLEOTIDE SEQUENCE [LARGE SCALE GENOMIC DNA]</scope>
    <source>
        <strain evidence="3 4">N2-46</strain>
    </source>
</reference>
<dbReference type="Pfam" id="PF25275">
    <property type="entry name" value="Golvesin_C"/>
    <property type="match status" value="2"/>
</dbReference>
<feature type="domain" description="Alpha-galactosidase NEW3" evidence="1">
    <location>
        <begin position="1354"/>
        <end position="1410"/>
    </location>
</feature>
<organism evidence="3 4">
    <name type="scientific">Occultella gossypii</name>
    <dbReference type="NCBI Taxonomy" id="2800820"/>
    <lineage>
        <taxon>Bacteria</taxon>
        <taxon>Bacillati</taxon>
        <taxon>Actinomycetota</taxon>
        <taxon>Actinomycetes</taxon>
        <taxon>Micrococcales</taxon>
        <taxon>Ruaniaceae</taxon>
        <taxon>Occultella</taxon>
    </lineage>
</organism>
<dbReference type="EMBL" id="JAGSHT010000013">
    <property type="protein sequence ID" value="MBZ2197184.1"/>
    <property type="molecule type" value="Genomic_DNA"/>
</dbReference>
<accession>A0ABS7SBX0</accession>
<evidence type="ECO:0000259" key="1">
    <source>
        <dbReference type="Pfam" id="PF10633"/>
    </source>
</evidence>
<proteinExistence type="predicted"/>
<evidence type="ECO:0008006" key="5">
    <source>
        <dbReference type="Google" id="ProtNLM"/>
    </source>
</evidence>
<dbReference type="RefSeq" id="WP_223406750.1">
    <property type="nucleotide sequence ID" value="NZ_JAGSHT010000013.1"/>
</dbReference>
<protein>
    <recommendedName>
        <fullName evidence="5">NPCBM-associated, NEW3 domain of alpha-galactosidase</fullName>
    </recommendedName>
</protein>
<name>A0ABS7SBX0_9MICO</name>
<feature type="domain" description="Alpha-galactosidase NEW3" evidence="1">
    <location>
        <begin position="1005"/>
        <end position="1078"/>
    </location>
</feature>